<dbReference type="Proteomes" id="UP000193244">
    <property type="component" value="Unassembled WGS sequence"/>
</dbReference>
<dbReference type="Gene3D" id="3.40.50.720">
    <property type="entry name" value="NAD(P)-binding Rossmann-like Domain"/>
    <property type="match status" value="1"/>
</dbReference>
<feature type="compositionally biased region" description="Polar residues" evidence="1">
    <location>
        <begin position="271"/>
        <end position="287"/>
    </location>
</feature>
<dbReference type="OrthoDB" id="4426339at2"/>
<evidence type="ECO:0000313" key="3">
    <source>
        <dbReference type="Proteomes" id="UP000193244"/>
    </source>
</evidence>
<dbReference type="EMBL" id="FXAY01000004">
    <property type="protein sequence ID" value="SMG42497.1"/>
    <property type="molecule type" value="Genomic_DNA"/>
</dbReference>
<evidence type="ECO:0000313" key="2">
    <source>
        <dbReference type="EMBL" id="SMG42497.1"/>
    </source>
</evidence>
<dbReference type="InterPro" id="IPR022291">
    <property type="entry name" value="Bacteriocin_synth_cyclodeHase"/>
</dbReference>
<organism evidence="2 3">
    <name type="scientific">Agreia pratensis</name>
    <dbReference type="NCBI Taxonomy" id="150121"/>
    <lineage>
        <taxon>Bacteria</taxon>
        <taxon>Bacillati</taxon>
        <taxon>Actinomycetota</taxon>
        <taxon>Actinomycetes</taxon>
        <taxon>Micrococcales</taxon>
        <taxon>Microbacteriaceae</taxon>
        <taxon>Agreia</taxon>
    </lineage>
</organism>
<evidence type="ECO:0000256" key="1">
    <source>
        <dbReference type="SAM" id="MobiDB-lite"/>
    </source>
</evidence>
<accession>A0A1X7KP40</accession>
<feature type="region of interest" description="Disordered" evidence="1">
    <location>
        <begin position="271"/>
        <end position="294"/>
    </location>
</feature>
<keyword evidence="3" id="KW-1185">Reference proteome</keyword>
<gene>
    <name evidence="2" type="ORF">SAMN06296010_2737</name>
</gene>
<name>A0A1X7KP40_9MICO</name>
<reference evidence="3" key="1">
    <citation type="submission" date="2017-04" db="EMBL/GenBank/DDBJ databases">
        <authorList>
            <person name="Varghese N."/>
            <person name="Submissions S."/>
        </authorList>
    </citation>
    <scope>NUCLEOTIDE SEQUENCE [LARGE SCALE GENOMIC DNA]</scope>
    <source>
        <strain evidence="3">VKM Ac-2510</strain>
    </source>
</reference>
<protein>
    <submittedName>
        <fullName evidence="2">Bacteriocin biosynthesis cyclodehydratase domain-containing protein</fullName>
    </submittedName>
</protein>
<dbReference type="NCBIfam" id="TIGR03882">
    <property type="entry name" value="cyclo_dehyd_2"/>
    <property type="match status" value="1"/>
</dbReference>
<dbReference type="STRING" id="150121.SAMN06296010_2737"/>
<proteinExistence type="predicted"/>
<sequence length="294" mass="31082">MVLQIDPRYPVLWRTPSSMQIGADRSIVTLHDVTVAEEHLVAVLRKGISAPGLDMIGETVGATPEHVADLLVRIRPALRRHDDSNRGLEGFAVVVAGSAEGASAIRSVLSGLGAQLVDSSAPADLAIIVSTFSTDPRQSGAWLRRDIPHLAVVFGDSEVRIGPLVEPGSGPCLHCVERARIDVDPSWPALAGQLLGRRAHTEDTLTVSTVTPIVARAVLDRLGPDSPQSRRLRLRSRARIVDGQTGDIEEKTFSPHADCACRGVPPAENATVASAESVPSPTPSTTVRVGGARG</sequence>
<dbReference type="AlphaFoldDB" id="A0A1X7KP40"/>